<accession>A0ABT8E8S7</accession>
<gene>
    <name evidence="1" type="ORF">QYF49_15135</name>
</gene>
<keyword evidence="2" id="KW-1185">Reference proteome</keyword>
<sequence>MNEVLFDANELFGVEEKKSVYTVVNNVRNLQAQAGEKLLRIGEELAYAKENGFFDEALGSLDLSNRDGHRFLQCYKRFGRNASHSCLPDSKLYELVQFPEDIPSERLVEYGEMMNRQQLRELKAQLKGTKPKRAIDDIERARKVLDKLTDEEIKQLLNEYRGKLK</sequence>
<protein>
    <submittedName>
        <fullName evidence="1">Uncharacterized protein</fullName>
    </submittedName>
</protein>
<reference evidence="1" key="1">
    <citation type="submission" date="2023-06" db="EMBL/GenBank/DDBJ databases">
        <title>Draft Genome Sequences of Representative Paenibacillus Polymyxa, Bacillus cereus, Fictibacillus sp., and Brevibacillus agri Strains Isolated from Amazonian Dark Earth.</title>
        <authorList>
            <person name="Pellegrinetti T.A."/>
            <person name="Cunha I.C.M."/>
            <person name="Chaves M.G."/>
            <person name="Freitas A.S."/>
            <person name="Silva A.V.R."/>
            <person name="Tsai S.M."/>
            <person name="Mendes L.W."/>
        </authorList>
    </citation>
    <scope>NUCLEOTIDE SEQUENCE</scope>
    <source>
        <strain evidence="1">CENA-BCM004</strain>
    </source>
</reference>
<comment type="caution">
    <text evidence="1">The sequence shown here is derived from an EMBL/GenBank/DDBJ whole genome shotgun (WGS) entry which is preliminary data.</text>
</comment>
<organism evidence="1 2">
    <name type="scientific">Fictibacillus terranigra</name>
    <dbReference type="NCBI Taxonomy" id="3058424"/>
    <lineage>
        <taxon>Bacteria</taxon>
        <taxon>Bacillati</taxon>
        <taxon>Bacillota</taxon>
        <taxon>Bacilli</taxon>
        <taxon>Bacillales</taxon>
        <taxon>Fictibacillaceae</taxon>
        <taxon>Fictibacillus</taxon>
    </lineage>
</organism>
<proteinExistence type="predicted"/>
<evidence type="ECO:0000313" key="1">
    <source>
        <dbReference type="EMBL" id="MDN4074323.1"/>
    </source>
</evidence>
<dbReference type="EMBL" id="JAUHLN010000002">
    <property type="protein sequence ID" value="MDN4074323.1"/>
    <property type="molecule type" value="Genomic_DNA"/>
</dbReference>
<evidence type="ECO:0000313" key="2">
    <source>
        <dbReference type="Proteomes" id="UP001168694"/>
    </source>
</evidence>
<dbReference type="RefSeq" id="WP_290400388.1">
    <property type="nucleotide sequence ID" value="NZ_JAUHLN010000002.1"/>
</dbReference>
<dbReference type="Proteomes" id="UP001168694">
    <property type="component" value="Unassembled WGS sequence"/>
</dbReference>
<name>A0ABT8E8S7_9BACL</name>